<evidence type="ECO:0000313" key="3">
    <source>
        <dbReference type="Proteomes" id="UP001430356"/>
    </source>
</evidence>
<sequence length="826" mass="86907">MSGGSYAEMLARSSTLRKPLHYTPATTAATVAAPARSMSSPRRRPPPPQPRTRATADSPRRLLSYYLSKAEYNARAGESDGDDTARDHVAQAAAWPSPSRSPLHLRPPPLLTTRTTASRPTTALTHPWQLAAADITSSDRSRVQAESAAHIQTPVNGTRAVGQTEAERHVSPPLSSRGTSPPSVQHEASHLATSPAMSAYTEEQRRVFEAQVMQQVEALLQAQRSESHAELESYRLAAAEAQATLQAVEAALGEKMGESHISTATYDIGGDAASALDTSTAAPRTLSPPAPPAASPIDELAEDMCRVAAVEASPAAETLLDAIMNIQTGEDVPAVLRQVVLQLYHGLTRALVSPVMDYVQRQQRRHPPAPSAADAAGPVRVAAGGGSGQDVVRDGAALLQAEAEVAALRDEVHALRRTLRSRDADLTHGGTGAMGHPRSSASAILAAPLLPHPSQEGLVSALHDRLFAECHAALARSRHEALTLRRTLEEERRQHFLTRLRLLQPAHALSRHGGSVAAPHTRAASAATDGHDGGVGGGSPSVAHASSATRSPAPSVHDVIDGSLRSGPHATAPHVRASSPPAAAPHPAPRRWTPAHTPLQLPSDVGDGGGGVGGDLAGDTKSPWPHHTPPSAAHAAQSAATSAAPRASAPPLPSAVRVAEEVLRVTASAARAGRDATHPYYGEQRRVGEARDEHEDREALPSRPGGGHQRYWSTAQERHASYLSAAEDAREGVHWPVDKGTAAADSMMRGVAPVSPSSIRVLGSSSVDSRDVRAPRGSREEQQVWDTAAEGHAGTAVSAPQPPPSGTHERRVWDKTIELLSRYSIS</sequence>
<organism evidence="2 3">
    <name type="scientific">Novymonas esmeraldas</name>
    <dbReference type="NCBI Taxonomy" id="1808958"/>
    <lineage>
        <taxon>Eukaryota</taxon>
        <taxon>Discoba</taxon>
        <taxon>Euglenozoa</taxon>
        <taxon>Kinetoplastea</taxon>
        <taxon>Metakinetoplastina</taxon>
        <taxon>Trypanosomatida</taxon>
        <taxon>Trypanosomatidae</taxon>
        <taxon>Novymonas</taxon>
    </lineage>
</organism>
<feature type="region of interest" description="Disordered" evidence="1">
    <location>
        <begin position="15"/>
        <end position="60"/>
    </location>
</feature>
<comment type="caution">
    <text evidence="2">The sequence shown here is derived from an EMBL/GenBank/DDBJ whole genome shotgun (WGS) entry which is preliminary data.</text>
</comment>
<evidence type="ECO:0000313" key="2">
    <source>
        <dbReference type="EMBL" id="KAK7201986.1"/>
    </source>
</evidence>
<accession>A0AAW0FAS2</accession>
<name>A0AAW0FAS2_9TRYP</name>
<feature type="compositionally biased region" description="Low complexity" evidence="1">
    <location>
        <begin position="111"/>
        <end position="125"/>
    </location>
</feature>
<feature type="region of interest" description="Disordered" evidence="1">
    <location>
        <begin position="674"/>
        <end position="710"/>
    </location>
</feature>
<feature type="compositionally biased region" description="Low complexity" evidence="1">
    <location>
        <begin position="517"/>
        <end position="528"/>
    </location>
</feature>
<feature type="region of interest" description="Disordered" evidence="1">
    <location>
        <begin position="511"/>
        <end position="652"/>
    </location>
</feature>
<feature type="compositionally biased region" description="Polar residues" evidence="1">
    <location>
        <begin position="173"/>
        <end position="183"/>
    </location>
</feature>
<evidence type="ECO:0000256" key="1">
    <source>
        <dbReference type="SAM" id="MobiDB-lite"/>
    </source>
</evidence>
<feature type="compositionally biased region" description="Basic and acidic residues" evidence="1">
    <location>
        <begin position="768"/>
        <end position="782"/>
    </location>
</feature>
<dbReference type="AlphaFoldDB" id="A0AAW0FAS2"/>
<feature type="compositionally biased region" description="Low complexity" evidence="1">
    <location>
        <begin position="622"/>
        <end position="647"/>
    </location>
</feature>
<reference evidence="2 3" key="1">
    <citation type="journal article" date="2021" name="MBio">
        <title>A New Model Trypanosomatid, Novymonas esmeraldas: Genomic Perception of Its 'Candidatus Pandoraea novymonadis' Endosymbiont.</title>
        <authorList>
            <person name="Zakharova A."/>
            <person name="Saura A."/>
            <person name="Butenko A."/>
            <person name="Podesvova L."/>
            <person name="Warmusova S."/>
            <person name="Kostygov A.Y."/>
            <person name="Nenarokova A."/>
            <person name="Lukes J."/>
            <person name="Opperdoes F.R."/>
            <person name="Yurchenko V."/>
        </authorList>
    </citation>
    <scope>NUCLEOTIDE SEQUENCE [LARGE SCALE GENOMIC DNA]</scope>
    <source>
        <strain evidence="2 3">E262AT.01</strain>
    </source>
</reference>
<protein>
    <submittedName>
        <fullName evidence="2">Uncharacterized protein</fullName>
    </submittedName>
</protein>
<proteinExistence type="predicted"/>
<feature type="region of interest" description="Disordered" evidence="1">
    <location>
        <begin position="157"/>
        <end position="195"/>
    </location>
</feature>
<feature type="compositionally biased region" description="Low complexity" evidence="1">
    <location>
        <begin position="572"/>
        <end position="581"/>
    </location>
</feature>
<gene>
    <name evidence="2" type="ORF">NESM_000266600</name>
</gene>
<feature type="compositionally biased region" description="Low complexity" evidence="1">
    <location>
        <begin position="23"/>
        <end position="40"/>
    </location>
</feature>
<dbReference type="Proteomes" id="UP001430356">
    <property type="component" value="Unassembled WGS sequence"/>
</dbReference>
<feature type="compositionally biased region" description="Gly residues" evidence="1">
    <location>
        <begin position="606"/>
        <end position="616"/>
    </location>
</feature>
<feature type="region of interest" description="Disordered" evidence="1">
    <location>
        <begin position="75"/>
        <end position="125"/>
    </location>
</feature>
<keyword evidence="3" id="KW-1185">Reference proteome</keyword>
<feature type="region of interest" description="Disordered" evidence="1">
    <location>
        <begin position="762"/>
        <end position="813"/>
    </location>
</feature>
<dbReference type="EMBL" id="JAECZO010000023">
    <property type="protein sequence ID" value="KAK7201986.1"/>
    <property type="molecule type" value="Genomic_DNA"/>
</dbReference>
<feature type="compositionally biased region" description="Basic and acidic residues" evidence="1">
    <location>
        <begin position="674"/>
        <end position="700"/>
    </location>
</feature>